<evidence type="ECO:0000256" key="3">
    <source>
        <dbReference type="ARBA" id="ARBA00022448"/>
    </source>
</evidence>
<keyword evidence="5 8" id="KW-1133">Transmembrane helix</keyword>
<feature type="transmembrane region" description="Helical" evidence="8">
    <location>
        <begin position="377"/>
        <end position="405"/>
    </location>
</feature>
<proteinExistence type="inferred from homology"/>
<dbReference type="InterPro" id="IPR002490">
    <property type="entry name" value="V-ATPase_116kDa_su"/>
</dbReference>
<evidence type="ECO:0000256" key="6">
    <source>
        <dbReference type="ARBA" id="ARBA00023065"/>
    </source>
</evidence>
<evidence type="ECO:0000256" key="8">
    <source>
        <dbReference type="SAM" id="Phobius"/>
    </source>
</evidence>
<dbReference type="GO" id="GO:0033179">
    <property type="term" value="C:proton-transporting V-type ATPase, V0 domain"/>
    <property type="evidence" value="ECO:0007669"/>
    <property type="project" value="InterPro"/>
</dbReference>
<organism evidence="9">
    <name type="scientific">uncultured Anaerotruncus sp</name>
    <dbReference type="NCBI Taxonomy" id="905011"/>
    <lineage>
        <taxon>Bacteria</taxon>
        <taxon>Bacillati</taxon>
        <taxon>Bacillota</taxon>
        <taxon>Clostridia</taxon>
        <taxon>Eubacteriales</taxon>
        <taxon>Oscillospiraceae</taxon>
        <taxon>Anaerotruncus</taxon>
        <taxon>environmental samples</taxon>
    </lineage>
</organism>
<keyword evidence="4 8" id="KW-0812">Transmembrane</keyword>
<dbReference type="PANTHER" id="PTHR11629">
    <property type="entry name" value="VACUOLAR PROTON ATPASES"/>
    <property type="match status" value="1"/>
</dbReference>
<dbReference type="AlphaFoldDB" id="A0A1C6HSL1"/>
<dbReference type="EMBL" id="FMHG01000001">
    <property type="protein sequence ID" value="SCJ60644.1"/>
    <property type="molecule type" value="Genomic_DNA"/>
</dbReference>
<dbReference type="GO" id="GO:0051117">
    <property type="term" value="F:ATPase binding"/>
    <property type="evidence" value="ECO:0007669"/>
    <property type="project" value="TreeGrafter"/>
</dbReference>
<dbReference type="GO" id="GO:0046961">
    <property type="term" value="F:proton-transporting ATPase activity, rotational mechanism"/>
    <property type="evidence" value="ECO:0007669"/>
    <property type="project" value="InterPro"/>
</dbReference>
<evidence type="ECO:0000256" key="1">
    <source>
        <dbReference type="ARBA" id="ARBA00004141"/>
    </source>
</evidence>
<dbReference type="Pfam" id="PF01496">
    <property type="entry name" value="V_ATPase_I"/>
    <property type="match status" value="1"/>
</dbReference>
<keyword evidence="3" id="KW-0813">Transport</keyword>
<dbReference type="GO" id="GO:0007035">
    <property type="term" value="P:vacuolar acidification"/>
    <property type="evidence" value="ECO:0007669"/>
    <property type="project" value="TreeGrafter"/>
</dbReference>
<reference evidence="9" key="1">
    <citation type="submission" date="2015-09" db="EMBL/GenBank/DDBJ databases">
        <authorList>
            <consortium name="Pathogen Informatics"/>
        </authorList>
    </citation>
    <scope>NUCLEOTIDE SEQUENCE</scope>
    <source>
        <strain evidence="9">2789STDY5834896</strain>
    </source>
</reference>
<feature type="transmembrane region" description="Helical" evidence="8">
    <location>
        <begin position="417"/>
        <end position="438"/>
    </location>
</feature>
<feature type="transmembrane region" description="Helical" evidence="8">
    <location>
        <begin position="506"/>
        <end position="524"/>
    </location>
</feature>
<comment type="similarity">
    <text evidence="2">Belongs to the V-ATPase 116 kDa subunit family.</text>
</comment>
<name>A0A1C6HSL1_9FIRM</name>
<evidence type="ECO:0000313" key="9">
    <source>
        <dbReference type="EMBL" id="SCJ60644.1"/>
    </source>
</evidence>
<protein>
    <submittedName>
        <fullName evidence="9">V-type ATP synthase subunit I</fullName>
    </submittedName>
</protein>
<dbReference type="GO" id="GO:0016471">
    <property type="term" value="C:vacuolar proton-transporting V-type ATPase complex"/>
    <property type="evidence" value="ECO:0007669"/>
    <property type="project" value="TreeGrafter"/>
</dbReference>
<feature type="transmembrane region" description="Helical" evidence="8">
    <location>
        <begin position="621"/>
        <end position="644"/>
    </location>
</feature>
<sequence>MAIQKTTLVSLIGRLESLDDVVLKLSTLDYFHPEKITTKDGTSFKEASGENPYSEPLDDVRSVCAMAGIDLSGIRSDRPATNTHDFDLEAAKTYIRSYKDTYKKAVALRDKVQQNVQDHQMSKSHLEMLHSLNTSFDELFSSKFLKVRFGKLPLDSMPKLAHYDDRLFFVFPFAHDKAYQWCLYLTDERHSAEADSIMDALFFERVRIPDYLHGSPDDAAAYLEDILKKETAQLQSCQQKIDGMRSENQQKLTDLYKTVKFLSETYSVRRYVGTSYDKFALGEYFEFVGYVPKDRESDFESLFGDIKDVTVNIDRGDDGAVPMLPGLITVSSKRAHDTGVRAERPTKLKNGWFSRPFEMYVEMYGVPSHSEIDPTPFVAVTYTLLFGIMFGDVGQGVVVAILGYLFAKWKKSRLGEIIMRMGICSTLFGFVYGSVFGFEHALDGLYHALGFAEKPVEVMNAATINVLLVVAVAIGVVLILGSMLLNIYIGLKNRDYTKALFSQNGVAGFVLYATVIAAIGLPILGVSFSLNAPIILLCLVVPGFCIFLKEPLGHLCQKAKAFPEGVGGYILESIFEMLEIAISFVANTMSFLRVGGFILSHAGMMSVVFTLAGMFTGAGNIIVTIVGNLFVIGLEGLIVGIQVLRLEFYEMFGRYYSGDGVPFTPISAIVHENAAA</sequence>
<comment type="subcellular location">
    <subcellularLocation>
        <location evidence="1">Membrane</location>
        <topology evidence="1">Multi-pass membrane protein</topology>
    </subcellularLocation>
</comment>
<accession>A0A1C6HSL1</accession>
<evidence type="ECO:0000256" key="5">
    <source>
        <dbReference type="ARBA" id="ARBA00022989"/>
    </source>
</evidence>
<feature type="transmembrane region" description="Helical" evidence="8">
    <location>
        <begin position="458"/>
        <end position="485"/>
    </location>
</feature>
<evidence type="ECO:0000256" key="7">
    <source>
        <dbReference type="ARBA" id="ARBA00023136"/>
    </source>
</evidence>
<feature type="transmembrane region" description="Helical" evidence="8">
    <location>
        <begin position="591"/>
        <end position="615"/>
    </location>
</feature>
<keyword evidence="7 8" id="KW-0472">Membrane</keyword>
<evidence type="ECO:0000256" key="4">
    <source>
        <dbReference type="ARBA" id="ARBA00022692"/>
    </source>
</evidence>
<gene>
    <name evidence="9" type="ORF">SAMEA3545359_01027</name>
</gene>
<dbReference type="PANTHER" id="PTHR11629:SF63">
    <property type="entry name" value="V-TYPE PROTON ATPASE SUBUNIT A"/>
    <property type="match status" value="1"/>
</dbReference>
<evidence type="ECO:0000256" key="2">
    <source>
        <dbReference type="ARBA" id="ARBA00009904"/>
    </source>
</evidence>
<keyword evidence="6" id="KW-0406">Ion transport</keyword>
<feature type="transmembrane region" description="Helical" evidence="8">
    <location>
        <begin position="530"/>
        <end position="548"/>
    </location>
</feature>